<comment type="similarity">
    <text evidence="4">Belongs to the adenylate kinase family.</text>
</comment>
<evidence type="ECO:0000256" key="1">
    <source>
        <dbReference type="ARBA" id="ARBA00022679"/>
    </source>
</evidence>
<dbReference type="CDD" id="cd01428">
    <property type="entry name" value="ADK"/>
    <property type="match status" value="1"/>
</dbReference>
<evidence type="ECO:0000256" key="2">
    <source>
        <dbReference type="ARBA" id="ARBA00022741"/>
    </source>
</evidence>
<evidence type="ECO:0000256" key="4">
    <source>
        <dbReference type="RuleBase" id="RU003330"/>
    </source>
</evidence>
<name>A0A0G4IEF0_9ALVE</name>
<organism evidence="5">
    <name type="scientific">Chromera velia CCMP2878</name>
    <dbReference type="NCBI Taxonomy" id="1169474"/>
    <lineage>
        <taxon>Eukaryota</taxon>
        <taxon>Sar</taxon>
        <taxon>Alveolata</taxon>
        <taxon>Colpodellida</taxon>
        <taxon>Chromeraceae</taxon>
        <taxon>Chromera</taxon>
    </lineage>
</organism>
<dbReference type="PhylomeDB" id="A0A0G4IEF0"/>
<dbReference type="Pfam" id="PF00406">
    <property type="entry name" value="ADK"/>
    <property type="match status" value="2"/>
</dbReference>
<dbReference type="GO" id="GO:0006139">
    <property type="term" value="P:nucleobase-containing compound metabolic process"/>
    <property type="evidence" value="ECO:0007669"/>
    <property type="project" value="InterPro"/>
</dbReference>
<dbReference type="AlphaFoldDB" id="A0A0G4IEF0"/>
<gene>
    <name evidence="5" type="ORF">Cvel_13725</name>
</gene>
<dbReference type="PANTHER" id="PTHR23359">
    <property type="entry name" value="NUCLEOTIDE KINASE"/>
    <property type="match status" value="1"/>
</dbReference>
<dbReference type="PRINTS" id="PR00094">
    <property type="entry name" value="ADENYLTKNASE"/>
</dbReference>
<dbReference type="EMBL" id="CDMZ01005897">
    <property type="protein sequence ID" value="CEM55648.1"/>
    <property type="molecule type" value="Genomic_DNA"/>
</dbReference>
<dbReference type="SUPFAM" id="SSF52540">
    <property type="entry name" value="P-loop containing nucleoside triphosphate hydrolases"/>
    <property type="match status" value="2"/>
</dbReference>
<dbReference type="InterPro" id="IPR000850">
    <property type="entry name" value="Adenylat/UMP-CMP_kin"/>
</dbReference>
<protein>
    <recommendedName>
        <fullName evidence="6">Adenylate kinase</fullName>
    </recommendedName>
</protein>
<dbReference type="CDD" id="cd22979">
    <property type="entry name" value="DD_AK8"/>
    <property type="match status" value="1"/>
</dbReference>
<dbReference type="InterPro" id="IPR027417">
    <property type="entry name" value="P-loop_NTPase"/>
</dbReference>
<reference evidence="5" key="1">
    <citation type="submission" date="2014-11" db="EMBL/GenBank/DDBJ databases">
        <authorList>
            <person name="Otto D Thomas"/>
            <person name="Naeem Raeece"/>
        </authorList>
    </citation>
    <scope>NUCLEOTIDE SEQUENCE</scope>
</reference>
<proteinExistence type="inferred from homology"/>
<accession>A0A0G4IEF0</accession>
<dbReference type="GO" id="GO:0019205">
    <property type="term" value="F:nucleobase-containing compound kinase activity"/>
    <property type="evidence" value="ECO:0007669"/>
    <property type="project" value="InterPro"/>
</dbReference>
<evidence type="ECO:0008006" key="6">
    <source>
        <dbReference type="Google" id="ProtNLM"/>
    </source>
</evidence>
<keyword evidence="3 4" id="KW-0418">Kinase</keyword>
<keyword evidence="1 4" id="KW-0808">Transferase</keyword>
<evidence type="ECO:0000313" key="5">
    <source>
        <dbReference type="EMBL" id="CEM55648.1"/>
    </source>
</evidence>
<dbReference type="Gene3D" id="3.40.50.300">
    <property type="entry name" value="P-loop containing nucleotide triphosphate hydrolases"/>
    <property type="match status" value="2"/>
</dbReference>
<sequence>MVDYGKERAEFMKDTLAYIEKEEVYDVLDHLTKQLVIHQPEEPIPFLIKLLSDKQQPKIVILGPTSSGRKDICERISLDYGIPHISAGDVLKKAAEAAGEGAKEFENMNKGTLIPDETAISNVLARLSEETGGWVLEGFPRTRAQTQALQVSRNIADKVLVLQAPEEQILELIKAQGPDAGDVGGDMTAELKVQHYYRHMIGVMQLMEAQVHQVPLDDDIQRVYELVKAHIQMRPASNAPLRPLRMCLTGPAGCGRSTQARLLSTHYGCVHVDVALLLQDLTTRPSEAATVVRESMAAGKPVPDDLINETVLTRLRRPDCQTRGWILDGFPKTEGQANFLKKAQLTPSRVVILDISEDTSVSRLAERSFDPISGRCYYGTPADERVAARVIKAAADSEAVVRERFRASKRDMGEIADTVFARRSRVLNVDAADEQRVFEDLRDFVESPLPTEKT</sequence>
<dbReference type="GO" id="GO:0005524">
    <property type="term" value="F:ATP binding"/>
    <property type="evidence" value="ECO:0007669"/>
    <property type="project" value="InterPro"/>
</dbReference>
<evidence type="ECO:0000256" key="3">
    <source>
        <dbReference type="ARBA" id="ARBA00022777"/>
    </source>
</evidence>
<dbReference type="VEuPathDB" id="CryptoDB:Cvel_13725"/>
<keyword evidence="2" id="KW-0547">Nucleotide-binding</keyword>